<feature type="transmembrane region" description="Helical" evidence="7">
    <location>
        <begin position="49"/>
        <end position="69"/>
    </location>
</feature>
<dbReference type="CDD" id="cd01127">
    <property type="entry name" value="TrwB_TraG_TraD_VirD4"/>
    <property type="match status" value="1"/>
</dbReference>
<organism evidence="9 10">
    <name type="scientific">Thermosulfidibacter takaii (strain DSM 17441 / JCM 13301 / NBRC 103674 / ABI70S6)</name>
    <dbReference type="NCBI Taxonomy" id="1298851"/>
    <lineage>
        <taxon>Bacteria</taxon>
        <taxon>Pseudomonadati</taxon>
        <taxon>Thermosulfidibacterota</taxon>
        <taxon>Thermosulfidibacteria</taxon>
        <taxon>Thermosulfidibacterales</taxon>
        <taxon>Thermosulfidibacteraceae</taxon>
    </lineage>
</organism>
<dbReference type="Pfam" id="PF17854">
    <property type="entry name" value="FtsK_alpha"/>
    <property type="match status" value="1"/>
</dbReference>
<dbReference type="InterPro" id="IPR050206">
    <property type="entry name" value="FtsK/SpoIIIE/SftA"/>
</dbReference>
<feature type="transmembrane region" description="Helical" evidence="7">
    <location>
        <begin position="76"/>
        <end position="98"/>
    </location>
</feature>
<accession>A0A0S3QSL0</accession>
<dbReference type="AlphaFoldDB" id="A0A0S3QSL0"/>
<dbReference type="SMART" id="SM00382">
    <property type="entry name" value="AAA"/>
    <property type="match status" value="1"/>
</dbReference>
<dbReference type="GO" id="GO:0003677">
    <property type="term" value="F:DNA binding"/>
    <property type="evidence" value="ECO:0007669"/>
    <property type="project" value="UniProtKB-KW"/>
</dbReference>
<evidence type="ECO:0000256" key="6">
    <source>
        <dbReference type="SAM" id="MobiDB-lite"/>
    </source>
</evidence>
<protein>
    <submittedName>
        <fullName evidence="9">DNA segregation ATPase FtsK/SpoIIIE, S-DNA-T family</fullName>
    </submittedName>
</protein>
<dbReference type="Proteomes" id="UP000063234">
    <property type="component" value="Chromosome"/>
</dbReference>
<evidence type="ECO:0000256" key="7">
    <source>
        <dbReference type="SAM" id="Phobius"/>
    </source>
</evidence>
<dbReference type="InterPro" id="IPR041027">
    <property type="entry name" value="FtsK_alpha"/>
</dbReference>
<keyword evidence="7" id="KW-1133">Transmembrane helix</keyword>
<evidence type="ECO:0000256" key="4">
    <source>
        <dbReference type="ARBA" id="ARBA00023125"/>
    </source>
</evidence>
<dbReference type="Gene3D" id="3.30.980.40">
    <property type="match status" value="1"/>
</dbReference>
<dbReference type="InterPro" id="IPR036390">
    <property type="entry name" value="WH_DNA-bd_sf"/>
</dbReference>
<dbReference type="STRING" id="1298851.TST_0474"/>
<feature type="compositionally biased region" description="Basic and acidic residues" evidence="6">
    <location>
        <begin position="182"/>
        <end position="200"/>
    </location>
</feature>
<evidence type="ECO:0000256" key="2">
    <source>
        <dbReference type="ARBA" id="ARBA00022741"/>
    </source>
</evidence>
<feature type="compositionally biased region" description="Basic and acidic residues" evidence="6">
    <location>
        <begin position="700"/>
        <end position="711"/>
    </location>
</feature>
<dbReference type="Pfam" id="PF01580">
    <property type="entry name" value="FtsK_SpoIIIE"/>
    <property type="match status" value="1"/>
</dbReference>
<feature type="domain" description="FtsK" evidence="8">
    <location>
        <begin position="381"/>
        <end position="567"/>
    </location>
</feature>
<evidence type="ECO:0000256" key="5">
    <source>
        <dbReference type="PROSITE-ProRule" id="PRU00289"/>
    </source>
</evidence>
<dbReference type="Pfam" id="PF09397">
    <property type="entry name" value="FtsK_gamma"/>
    <property type="match status" value="1"/>
</dbReference>
<dbReference type="OrthoDB" id="9807790at2"/>
<dbReference type="RefSeq" id="WP_068549199.1">
    <property type="nucleotide sequence ID" value="NZ_AP013035.1"/>
</dbReference>
<evidence type="ECO:0000256" key="3">
    <source>
        <dbReference type="ARBA" id="ARBA00022840"/>
    </source>
</evidence>
<feature type="transmembrane region" description="Helical" evidence="7">
    <location>
        <begin position="118"/>
        <end position="140"/>
    </location>
</feature>
<keyword evidence="7" id="KW-0812">Transmembrane</keyword>
<reference evidence="10" key="1">
    <citation type="journal article" date="2018" name="Science">
        <title>A primordial and reversible TCA cycle in a facultatively chemolithoautotrophic thermophile.</title>
        <authorList>
            <person name="Nunoura T."/>
            <person name="Chikaraishi Y."/>
            <person name="Izaki R."/>
            <person name="Suwa T."/>
            <person name="Sato T."/>
            <person name="Harada T."/>
            <person name="Mori K."/>
            <person name="Kato Y."/>
            <person name="Miyazaki M."/>
            <person name="Shimamura S."/>
            <person name="Yanagawa K."/>
            <person name="Shuto A."/>
            <person name="Ohkouchi N."/>
            <person name="Fujita N."/>
            <person name="Takaki Y."/>
            <person name="Atomi H."/>
            <person name="Takai K."/>
        </authorList>
    </citation>
    <scope>NUCLEOTIDE SEQUENCE [LARGE SCALE GENOMIC DNA]</scope>
    <source>
        <strain evidence="10">DSM 17441 / JCM 13301 / NBRC 103674 / ABI70S6</strain>
    </source>
</reference>
<name>A0A0S3QSL0_THET7</name>
<comment type="similarity">
    <text evidence="1">Belongs to the FtsK/SpoIIIE/SftA family.</text>
</comment>
<dbReference type="InterPro" id="IPR027417">
    <property type="entry name" value="P-loop_NTPase"/>
</dbReference>
<dbReference type="Gene3D" id="1.10.10.10">
    <property type="entry name" value="Winged helix-like DNA-binding domain superfamily/Winged helix DNA-binding domain"/>
    <property type="match status" value="1"/>
</dbReference>
<dbReference type="InterPro" id="IPR036388">
    <property type="entry name" value="WH-like_DNA-bd_sf"/>
</dbReference>
<feature type="region of interest" description="Disordered" evidence="6">
    <location>
        <begin position="692"/>
        <end position="717"/>
    </location>
</feature>
<dbReference type="InterPro" id="IPR018541">
    <property type="entry name" value="Ftsk_gamma"/>
</dbReference>
<dbReference type="SUPFAM" id="SSF52540">
    <property type="entry name" value="P-loop containing nucleoside triphosphate hydrolases"/>
    <property type="match status" value="1"/>
</dbReference>
<dbReference type="PROSITE" id="PS50901">
    <property type="entry name" value="FTSK"/>
    <property type="match status" value="1"/>
</dbReference>
<keyword evidence="3 5" id="KW-0067">ATP-binding</keyword>
<proteinExistence type="inferred from homology"/>
<keyword evidence="10" id="KW-1185">Reference proteome</keyword>
<sequence length="717" mass="78979">MRFKKAYGILSLLFFVFLGAAALSPIVKIPHSLIGGIGVDLGTFLFKKAGIFALAIPLAGIITSVGPILGRTFRSIIISLYLLLSFFILELILAFWIKSSTWGGEFAILLQRNVQAKIGTLGASLLILALILSLAIALELDAKLKKFIPKFPKSKLRKKAPQTTETYKPEPILQPTPQQSAELHEPEHKELEEKVKEVSNSRDTSQPKIVEGGGDLAEILSPKAQNGSDNGDDEPVEITKPTKTYKLPPLSLLDFVKKEKRKINSEELQAKANLLEEKLKDFGVSGKVVSIHYGPVVSMFEYKPAPGVKVSRILNLQDDIAVVMKAGSVRVVAPIPGKDTIGIEIPNNEREVVYFSEILASDAFQGSKSPLTLILGKDIFGKPFVTDLRKMPHLLVAGATGSGKSVGLNAMICSILYKSTPDVVKLILVDPKMLEFSIYNGIPHLITPVITDPKKASTALGWAVNEMERRYKLLTASGVRSIERYNLNADEKLPYIVIFIDELADLMMVAGKDVELQIARLAQKARAAGIHLVVATQRPSVDVITGLIKANFPSRISFKVSSKVDSRTILDTVGAEKLLGNGDMLFMPPGRSDLIRLHGAFIGDKEIEAIAEFWKKQAEPEYREDIFEKPTVNGVSTENNGIYREDYDELYDEAVEFVCNLGYASASLLQRHFKIGYNRAARLIEMMEKEGIVGPAQGSKPREVLKKMKEEESPEED</sequence>
<dbReference type="GO" id="GO:0005524">
    <property type="term" value="F:ATP binding"/>
    <property type="evidence" value="ECO:0007669"/>
    <property type="project" value="UniProtKB-UniRule"/>
</dbReference>
<keyword evidence="2 5" id="KW-0547">Nucleotide-binding</keyword>
<dbReference type="InterPro" id="IPR003593">
    <property type="entry name" value="AAA+_ATPase"/>
</dbReference>
<dbReference type="SMART" id="SM00843">
    <property type="entry name" value="Ftsk_gamma"/>
    <property type="match status" value="1"/>
</dbReference>
<keyword evidence="7" id="KW-0472">Membrane</keyword>
<dbReference type="KEGG" id="ttk:TST_0474"/>
<evidence type="ECO:0000313" key="9">
    <source>
        <dbReference type="EMBL" id="BAT71281.1"/>
    </source>
</evidence>
<dbReference type="PANTHER" id="PTHR22683">
    <property type="entry name" value="SPORULATION PROTEIN RELATED"/>
    <property type="match status" value="1"/>
</dbReference>
<dbReference type="PANTHER" id="PTHR22683:SF41">
    <property type="entry name" value="DNA TRANSLOCASE FTSK"/>
    <property type="match status" value="1"/>
</dbReference>
<feature type="region of interest" description="Disordered" evidence="6">
    <location>
        <begin position="159"/>
        <end position="239"/>
    </location>
</feature>
<dbReference type="InterPro" id="IPR002543">
    <property type="entry name" value="FtsK_dom"/>
</dbReference>
<dbReference type="EMBL" id="AP013035">
    <property type="protein sequence ID" value="BAT71281.1"/>
    <property type="molecule type" value="Genomic_DNA"/>
</dbReference>
<evidence type="ECO:0000259" key="8">
    <source>
        <dbReference type="PROSITE" id="PS50901"/>
    </source>
</evidence>
<dbReference type="PATRIC" id="fig|1298851.3.peg.486"/>
<evidence type="ECO:0000313" key="10">
    <source>
        <dbReference type="Proteomes" id="UP000063234"/>
    </source>
</evidence>
<dbReference type="Gene3D" id="3.40.50.300">
    <property type="entry name" value="P-loop containing nucleotide triphosphate hydrolases"/>
    <property type="match status" value="1"/>
</dbReference>
<evidence type="ECO:0000256" key="1">
    <source>
        <dbReference type="ARBA" id="ARBA00006474"/>
    </source>
</evidence>
<keyword evidence="4" id="KW-0238">DNA-binding</keyword>
<feature type="binding site" evidence="5">
    <location>
        <begin position="398"/>
        <end position="405"/>
    </location>
    <ligand>
        <name>ATP</name>
        <dbReference type="ChEBI" id="CHEBI:30616"/>
    </ligand>
</feature>
<dbReference type="SUPFAM" id="SSF46785">
    <property type="entry name" value="Winged helix' DNA-binding domain"/>
    <property type="match status" value="1"/>
</dbReference>
<gene>
    <name evidence="9" type="primary">ftsK</name>
    <name evidence="9" type="ORF">TST_0474</name>
</gene>